<dbReference type="PROSITE" id="PS00463">
    <property type="entry name" value="ZN2_CY6_FUNGAL_1"/>
    <property type="match status" value="1"/>
</dbReference>
<dbReference type="SUPFAM" id="SSF57701">
    <property type="entry name" value="Zn2/Cys6 DNA-binding domain"/>
    <property type="match status" value="1"/>
</dbReference>
<evidence type="ECO:0000259" key="7">
    <source>
        <dbReference type="PROSITE" id="PS50048"/>
    </source>
</evidence>
<dbReference type="AlphaFoldDB" id="A0A2J6QVA4"/>
<name>A0A2J6QVA4_HYAVF</name>
<sequence>MQSSKARGNNRTKRIQAKSGCRTCKIRKVKCDEDRPACRRCVSTGRVCDGYGVWGYGANFHGNRQRPPVSKDSDVVAPVLRMSVSLFTGPADEHEYLEWFKCRTSKKIPGASILALWDTLLYPASLSEPALLHAVLSLSSLHKREIYDSNYGIRRANTLDKQEQFTLLHYNKAIRHLQPHFSTQDKASVRVALMTCFVFVCLELLCGHFATAQTHLKNGVMILRELGIPFKEDGGVLLFETVPNSINDSIVKAFCRLDLQLELFRHSYHHPYLALQISGPGSSSTVFRSVNEAWRRIERLFSKIFHLNELGRRQQQHVSHSLLVEHPSSLLAYQQQIRVELSMCLSALEASTNSMQDQDSKGLAYGLLFVYHAMAGIMANTCLRQDDESIFDSETQRFVFILNQSVVMWQTNRSGLPQRPLPWPRIHMSRSIVDIGWIAPLYYTALKCRVHRVRLQAIRLLETTSYREGIWDSKISSCVARKVMEIEEGGFYKDFDAVDEFLLSSSPWSQDLSLPILPLADRIHEVRVALSDGPNDTIPLHYRQAQRDWEVIQVSTRGDGIAA</sequence>
<accession>A0A2J6QVA4</accession>
<dbReference type="PROSITE" id="PS50048">
    <property type="entry name" value="ZN2_CY6_FUNGAL_2"/>
    <property type="match status" value="1"/>
</dbReference>
<proteinExistence type="predicted"/>
<dbReference type="Gene3D" id="4.10.240.10">
    <property type="entry name" value="Zn(2)-C6 fungal-type DNA-binding domain"/>
    <property type="match status" value="1"/>
</dbReference>
<dbReference type="Proteomes" id="UP000235786">
    <property type="component" value="Unassembled WGS sequence"/>
</dbReference>
<evidence type="ECO:0000256" key="6">
    <source>
        <dbReference type="ARBA" id="ARBA00023242"/>
    </source>
</evidence>
<dbReference type="InterPro" id="IPR052360">
    <property type="entry name" value="Transcr_Regulatory_Proteins"/>
</dbReference>
<dbReference type="PANTHER" id="PTHR36206:SF16">
    <property type="entry name" value="TRANSCRIPTION FACTOR DOMAIN-CONTAINING PROTEIN-RELATED"/>
    <property type="match status" value="1"/>
</dbReference>
<dbReference type="InterPro" id="IPR036864">
    <property type="entry name" value="Zn2-C6_fun-type_DNA-bd_sf"/>
</dbReference>
<dbReference type="InterPro" id="IPR001138">
    <property type="entry name" value="Zn2Cys6_DnaBD"/>
</dbReference>
<dbReference type="CDD" id="cd00067">
    <property type="entry name" value="GAL4"/>
    <property type="match status" value="1"/>
</dbReference>
<protein>
    <recommendedName>
        <fullName evidence="7">Zn(2)-C6 fungal-type domain-containing protein</fullName>
    </recommendedName>
</protein>
<keyword evidence="6" id="KW-0539">Nucleus</keyword>
<evidence type="ECO:0000313" key="8">
    <source>
        <dbReference type="EMBL" id="PMD30198.1"/>
    </source>
</evidence>
<evidence type="ECO:0000256" key="5">
    <source>
        <dbReference type="ARBA" id="ARBA00023163"/>
    </source>
</evidence>
<dbReference type="STRING" id="1149755.A0A2J6QVA4"/>
<keyword evidence="3" id="KW-0805">Transcription regulation</keyword>
<keyword evidence="2" id="KW-0862">Zinc</keyword>
<dbReference type="OrthoDB" id="2593732at2759"/>
<keyword evidence="5" id="KW-0804">Transcription</keyword>
<dbReference type="GO" id="GO:0003677">
    <property type="term" value="F:DNA binding"/>
    <property type="evidence" value="ECO:0007669"/>
    <property type="project" value="UniProtKB-KW"/>
</dbReference>
<evidence type="ECO:0000256" key="3">
    <source>
        <dbReference type="ARBA" id="ARBA00023015"/>
    </source>
</evidence>
<dbReference type="GO" id="GO:0008270">
    <property type="term" value="F:zinc ion binding"/>
    <property type="evidence" value="ECO:0007669"/>
    <property type="project" value="InterPro"/>
</dbReference>
<gene>
    <name evidence="8" type="ORF">L207DRAFT_502964</name>
</gene>
<reference evidence="8 9" key="1">
    <citation type="submission" date="2016-04" db="EMBL/GenBank/DDBJ databases">
        <title>A degradative enzymes factory behind the ericoid mycorrhizal symbiosis.</title>
        <authorList>
            <consortium name="DOE Joint Genome Institute"/>
            <person name="Martino E."/>
            <person name="Morin E."/>
            <person name="Grelet G."/>
            <person name="Kuo A."/>
            <person name="Kohler A."/>
            <person name="Daghino S."/>
            <person name="Barry K."/>
            <person name="Choi C."/>
            <person name="Cichocki N."/>
            <person name="Clum A."/>
            <person name="Copeland A."/>
            <person name="Hainaut M."/>
            <person name="Haridas S."/>
            <person name="Labutti K."/>
            <person name="Lindquist E."/>
            <person name="Lipzen A."/>
            <person name="Khouja H.-R."/>
            <person name="Murat C."/>
            <person name="Ohm R."/>
            <person name="Olson A."/>
            <person name="Spatafora J."/>
            <person name="Veneault-Fourrey C."/>
            <person name="Henrissat B."/>
            <person name="Grigoriev I."/>
            <person name="Martin F."/>
            <person name="Perotto S."/>
        </authorList>
    </citation>
    <scope>NUCLEOTIDE SEQUENCE [LARGE SCALE GENOMIC DNA]</scope>
    <source>
        <strain evidence="8 9">F</strain>
    </source>
</reference>
<organism evidence="8 9">
    <name type="scientific">Hyaloscypha variabilis (strain UAMH 11265 / GT02V1 / F)</name>
    <name type="common">Meliniomyces variabilis</name>
    <dbReference type="NCBI Taxonomy" id="1149755"/>
    <lineage>
        <taxon>Eukaryota</taxon>
        <taxon>Fungi</taxon>
        <taxon>Dikarya</taxon>
        <taxon>Ascomycota</taxon>
        <taxon>Pezizomycotina</taxon>
        <taxon>Leotiomycetes</taxon>
        <taxon>Helotiales</taxon>
        <taxon>Hyaloscyphaceae</taxon>
        <taxon>Hyaloscypha</taxon>
        <taxon>Hyaloscypha variabilis</taxon>
    </lineage>
</organism>
<dbReference type="Pfam" id="PF11951">
    <property type="entry name" value="Fungal_trans_2"/>
    <property type="match status" value="1"/>
</dbReference>
<dbReference type="SMART" id="SM00066">
    <property type="entry name" value="GAL4"/>
    <property type="match status" value="1"/>
</dbReference>
<dbReference type="GO" id="GO:0000981">
    <property type="term" value="F:DNA-binding transcription factor activity, RNA polymerase II-specific"/>
    <property type="evidence" value="ECO:0007669"/>
    <property type="project" value="InterPro"/>
</dbReference>
<evidence type="ECO:0000313" key="9">
    <source>
        <dbReference type="Proteomes" id="UP000235786"/>
    </source>
</evidence>
<dbReference type="Pfam" id="PF00172">
    <property type="entry name" value="Zn_clus"/>
    <property type="match status" value="1"/>
</dbReference>
<evidence type="ECO:0000256" key="4">
    <source>
        <dbReference type="ARBA" id="ARBA00023125"/>
    </source>
</evidence>
<dbReference type="PANTHER" id="PTHR36206">
    <property type="entry name" value="ASPERCRYPTIN BIOSYNTHESIS CLUSTER-SPECIFIC TRANSCRIPTION REGULATOR ATNN-RELATED"/>
    <property type="match status" value="1"/>
</dbReference>
<feature type="domain" description="Zn(2)-C6 fungal-type" evidence="7">
    <location>
        <begin position="20"/>
        <end position="48"/>
    </location>
</feature>
<evidence type="ECO:0000256" key="2">
    <source>
        <dbReference type="ARBA" id="ARBA00022833"/>
    </source>
</evidence>
<keyword evidence="1" id="KW-0479">Metal-binding</keyword>
<evidence type="ECO:0000256" key="1">
    <source>
        <dbReference type="ARBA" id="ARBA00022723"/>
    </source>
</evidence>
<keyword evidence="9" id="KW-1185">Reference proteome</keyword>
<dbReference type="EMBL" id="KZ613968">
    <property type="protein sequence ID" value="PMD30198.1"/>
    <property type="molecule type" value="Genomic_DNA"/>
</dbReference>
<keyword evidence="4" id="KW-0238">DNA-binding</keyword>
<dbReference type="InterPro" id="IPR021858">
    <property type="entry name" value="Fun_TF"/>
</dbReference>